<protein>
    <submittedName>
        <fullName evidence="1">Uncharacterized protein</fullName>
    </submittedName>
</protein>
<name>D1W882_9BACT</name>
<evidence type="ECO:0000313" key="1">
    <source>
        <dbReference type="EMBL" id="EFA91246.1"/>
    </source>
</evidence>
<proteinExistence type="predicted"/>
<reference evidence="1 2" key="1">
    <citation type="submission" date="2009-12" db="EMBL/GenBank/DDBJ databases">
        <title>Genome Sequence of Prevotella buccalis ATCC 35310.</title>
        <authorList>
            <person name="Durkin A.S."/>
            <person name="Madupu R."/>
            <person name="Torralba M."/>
            <person name="Methe B."/>
            <person name="Sutton G."/>
            <person name="Strausberg R.L."/>
            <person name="Nelson K.E."/>
        </authorList>
    </citation>
    <scope>NUCLEOTIDE SEQUENCE [LARGE SCALE GENOMIC DNA]</scope>
    <source>
        <strain evidence="1 2">ATCC 35310</strain>
    </source>
</reference>
<feature type="non-terminal residue" evidence="1">
    <location>
        <position position="87"/>
    </location>
</feature>
<gene>
    <name evidence="1" type="ORF">HMPREF0650_2032</name>
</gene>
<evidence type="ECO:0000313" key="2">
    <source>
        <dbReference type="Proteomes" id="UP000005283"/>
    </source>
</evidence>
<dbReference type="AlphaFoldDB" id="D1W882"/>
<dbReference type="Proteomes" id="UP000005283">
    <property type="component" value="Unassembled WGS sequence"/>
</dbReference>
<sequence length="87" mass="10096">MINTPVFLFVHISKSRFWHDFQPRMVQFGVECGKLSFYTSKTCTASKLSITHDKKLITASETSCMKIPSIFVNTFPELVIRDERHQL</sequence>
<comment type="caution">
    <text evidence="1">The sequence shown here is derived from an EMBL/GenBank/DDBJ whole genome shotgun (WGS) entry which is preliminary data.</text>
</comment>
<organism evidence="1 2">
    <name type="scientific">Hoylesella buccalis ATCC 35310</name>
    <dbReference type="NCBI Taxonomy" id="679190"/>
    <lineage>
        <taxon>Bacteria</taxon>
        <taxon>Pseudomonadati</taxon>
        <taxon>Bacteroidota</taxon>
        <taxon>Bacteroidia</taxon>
        <taxon>Bacteroidales</taxon>
        <taxon>Prevotellaceae</taxon>
        <taxon>Hoylesella</taxon>
    </lineage>
</organism>
<keyword evidence="2" id="KW-1185">Reference proteome</keyword>
<dbReference type="EMBL" id="ADEG01000093">
    <property type="protein sequence ID" value="EFA91246.1"/>
    <property type="molecule type" value="Genomic_DNA"/>
</dbReference>
<accession>D1W882</accession>